<accession>A0A4V1C6D2</accession>
<reference evidence="6 7" key="1">
    <citation type="journal article" date="2019" name="Mol. Biol. Evol.">
        <title>Blast fungal genomes show frequent chromosomal changes, gene gains and losses, and effector gene turnover.</title>
        <authorList>
            <person name="Gomez Luciano L.B."/>
            <person name="Jason Tsai I."/>
            <person name="Chuma I."/>
            <person name="Tosa Y."/>
            <person name="Chen Y.H."/>
            <person name="Li J.Y."/>
            <person name="Li M.Y."/>
            <person name="Jade Lu M.Y."/>
            <person name="Nakayashiki H."/>
            <person name="Li W.H."/>
        </authorList>
    </citation>
    <scope>NUCLEOTIDE SEQUENCE [LARGE SCALE GENOMIC DNA]</scope>
    <source>
        <strain evidence="6">MZ5-1-6</strain>
    </source>
</reference>
<protein>
    <recommendedName>
        <fullName evidence="8">YHYH domain-containing protein</fullName>
    </recommendedName>
</protein>
<dbReference type="SUPFAM" id="SSF56399">
    <property type="entry name" value="ADP-ribosylation"/>
    <property type="match status" value="1"/>
</dbReference>
<dbReference type="Proteomes" id="UP000294847">
    <property type="component" value="Chromosome 3"/>
</dbReference>
<keyword evidence="1" id="KW-0800">Toxin</keyword>
<dbReference type="AlphaFoldDB" id="A0A4V1C6D2"/>
<evidence type="ECO:0008006" key="8">
    <source>
        <dbReference type="Google" id="ProtNLM"/>
    </source>
</evidence>
<gene>
    <name evidence="6" type="ORF">PoMZ_04436</name>
</gene>
<feature type="signal peptide" evidence="5">
    <location>
        <begin position="1"/>
        <end position="21"/>
    </location>
</feature>
<keyword evidence="3" id="KW-0843">Virulence</keyword>
<evidence type="ECO:0000256" key="1">
    <source>
        <dbReference type="ARBA" id="ARBA00022656"/>
    </source>
</evidence>
<evidence type="ECO:0000256" key="2">
    <source>
        <dbReference type="ARBA" id="ARBA00022729"/>
    </source>
</evidence>
<evidence type="ECO:0000256" key="5">
    <source>
        <dbReference type="SAM" id="SignalP"/>
    </source>
</evidence>
<evidence type="ECO:0000313" key="6">
    <source>
        <dbReference type="EMBL" id="QBZ59475.1"/>
    </source>
</evidence>
<dbReference type="Gene3D" id="3.90.210.10">
    <property type="entry name" value="Heat-Labile Enterotoxin, subunit A"/>
    <property type="match status" value="1"/>
</dbReference>
<organism evidence="6 7">
    <name type="scientific">Pyricularia oryzae</name>
    <name type="common">Rice blast fungus</name>
    <name type="synonym">Magnaporthe oryzae</name>
    <dbReference type="NCBI Taxonomy" id="318829"/>
    <lineage>
        <taxon>Eukaryota</taxon>
        <taxon>Fungi</taxon>
        <taxon>Dikarya</taxon>
        <taxon>Ascomycota</taxon>
        <taxon>Pezizomycotina</taxon>
        <taxon>Sordariomycetes</taxon>
        <taxon>Sordariomycetidae</taxon>
        <taxon>Magnaporthales</taxon>
        <taxon>Pyriculariaceae</taxon>
        <taxon>Pyricularia</taxon>
    </lineage>
</organism>
<dbReference type="EMBL" id="CP034206">
    <property type="protein sequence ID" value="QBZ59475.1"/>
    <property type="molecule type" value="Genomic_DNA"/>
</dbReference>
<keyword evidence="2 5" id="KW-0732">Signal</keyword>
<proteinExistence type="predicted"/>
<evidence type="ECO:0000313" key="7">
    <source>
        <dbReference type="Proteomes" id="UP000294847"/>
    </source>
</evidence>
<evidence type="ECO:0000256" key="3">
    <source>
        <dbReference type="ARBA" id="ARBA00023026"/>
    </source>
</evidence>
<dbReference type="InterPro" id="IPR001144">
    <property type="entry name" value="Enterotoxin_A"/>
</dbReference>
<feature type="chain" id="PRO_5020627171" description="YHYH domain-containing protein" evidence="5">
    <location>
        <begin position="22"/>
        <end position="201"/>
    </location>
</feature>
<dbReference type="Pfam" id="PF01375">
    <property type="entry name" value="Enterotoxin_a"/>
    <property type="match status" value="1"/>
</dbReference>
<keyword evidence="4" id="KW-1015">Disulfide bond</keyword>
<evidence type="ECO:0000256" key="4">
    <source>
        <dbReference type="ARBA" id="ARBA00023157"/>
    </source>
</evidence>
<sequence>MVCCSLLLTFILLSLIQYTSAAIPPKLYLSDSRDDTNVRTQNGFYCGHQPKGMHYHEHDVLAGTPYVSASGNKNVAIKYAKTTVVGFKLYYVYHVRTKGLAPGVIQSVAARYEAQNREYPYPDEDEYAVTGCVPWDNVKGMTCAYPGFLPSFSYKWTLWVLSHDCIPEQARNFCKDEDEDDRSASVWAGPGICRFFCLRFL</sequence>
<name>A0A4V1C6D2_PYROR</name>
<dbReference type="GO" id="GO:0090729">
    <property type="term" value="F:toxin activity"/>
    <property type="evidence" value="ECO:0007669"/>
    <property type="project" value="UniProtKB-KW"/>
</dbReference>